<evidence type="ECO:0000256" key="2">
    <source>
        <dbReference type="ARBA" id="ARBA00001946"/>
    </source>
</evidence>
<dbReference type="HOGENOM" id="CLU_106694_0_1_6"/>
<evidence type="ECO:0000256" key="3">
    <source>
        <dbReference type="ARBA" id="ARBA00005893"/>
    </source>
</evidence>
<evidence type="ECO:0000256" key="1">
    <source>
        <dbReference type="ARBA" id="ARBA00000898"/>
    </source>
</evidence>
<evidence type="ECO:0000256" key="7">
    <source>
        <dbReference type="ARBA" id="ARBA00022723"/>
    </source>
</evidence>
<dbReference type="PIRSF" id="PIRSF006118">
    <property type="entry name" value="KDO8-P_Ptase"/>
    <property type="match status" value="1"/>
</dbReference>
<dbReference type="NCBIfam" id="TIGR01662">
    <property type="entry name" value="HAD-SF-IIIA"/>
    <property type="match status" value="1"/>
</dbReference>
<sequence>MQTTADRQERARRIKLLILDVDGVLTDGRLVYSSRGEILKVFHVHDGLGIKQLLKAGIEVAIISSRKSKAVSRRAAELGIRHVFQGQPDKRIAFKKLLSQLKLDEKQVAYVGDDLPDLPIMQQVGLAIAVTNALPAVQQQAHWKTRKEGGQGAVREVCDFILSCL</sequence>
<dbReference type="GO" id="GO:0009103">
    <property type="term" value="P:lipopolysaccharide biosynthetic process"/>
    <property type="evidence" value="ECO:0007669"/>
    <property type="project" value="UniProtKB-UniRule"/>
</dbReference>
<evidence type="ECO:0000256" key="6">
    <source>
        <dbReference type="ARBA" id="ARBA00020092"/>
    </source>
</evidence>
<comment type="subunit">
    <text evidence="4 11">Homotetramer.</text>
</comment>
<dbReference type="InterPro" id="IPR010023">
    <property type="entry name" value="KdsC_fam"/>
</dbReference>
<dbReference type="EMBL" id="CP000733">
    <property type="protein sequence ID" value="ABS76775.1"/>
    <property type="molecule type" value="Genomic_DNA"/>
</dbReference>
<dbReference type="GO" id="GO:0008781">
    <property type="term" value="F:N-acylneuraminate cytidylyltransferase activity"/>
    <property type="evidence" value="ECO:0007669"/>
    <property type="project" value="TreeGrafter"/>
</dbReference>
<gene>
    <name evidence="13" type="ordered locus">CBUD_0762</name>
</gene>
<name>A9KDT6_COXBN</name>
<reference evidence="13 14" key="1">
    <citation type="journal article" date="2009" name="Infect. Immun.">
        <title>Comparative genomics reveal extensive transposon-mediated genomic plasticity and diversity among potential effector proteins within the genus Coxiella.</title>
        <authorList>
            <person name="Beare P.A."/>
            <person name="Unsworth N."/>
            <person name="Andoh M."/>
            <person name="Voth D.E."/>
            <person name="Omsland A."/>
            <person name="Gilk S.D."/>
            <person name="Williams K.P."/>
            <person name="Sobral B.W."/>
            <person name="Kupko J.J.III."/>
            <person name="Porcella S.F."/>
            <person name="Samuel J.E."/>
            <person name="Heinzen R.A."/>
        </authorList>
    </citation>
    <scope>NUCLEOTIDE SEQUENCE [LARGE SCALE GENOMIC DNA]</scope>
    <source>
        <strain evidence="13 14">Dugway 5J108-111</strain>
    </source>
</reference>
<dbReference type="EC" id="3.1.3.45" evidence="5 11"/>
<accession>A9KDT6</accession>
<dbReference type="PANTHER" id="PTHR21485">
    <property type="entry name" value="HAD SUPERFAMILY MEMBERS CMAS AND KDSC"/>
    <property type="match status" value="1"/>
</dbReference>
<dbReference type="PANTHER" id="PTHR21485:SF3">
    <property type="entry name" value="N-ACYLNEURAMINATE CYTIDYLYLTRANSFERASE"/>
    <property type="match status" value="1"/>
</dbReference>
<keyword evidence="11" id="KW-0448">Lipopolysaccharide biosynthesis</keyword>
<comment type="catalytic activity">
    <reaction evidence="1 11">
        <text>3-deoxy-alpha-D-manno-2-octulosonate-8-phosphate + H2O = 3-deoxy-alpha-D-manno-oct-2-ulosonate + phosphate</text>
        <dbReference type="Rhea" id="RHEA:11500"/>
        <dbReference type="ChEBI" id="CHEBI:15377"/>
        <dbReference type="ChEBI" id="CHEBI:43474"/>
        <dbReference type="ChEBI" id="CHEBI:85985"/>
        <dbReference type="ChEBI" id="CHEBI:85986"/>
        <dbReference type="EC" id="3.1.3.45"/>
    </reaction>
</comment>
<keyword evidence="9 11" id="KW-0460">Magnesium</keyword>
<dbReference type="SUPFAM" id="SSF56784">
    <property type="entry name" value="HAD-like"/>
    <property type="match status" value="1"/>
</dbReference>
<dbReference type="InterPro" id="IPR023214">
    <property type="entry name" value="HAD_sf"/>
</dbReference>
<comment type="similarity">
    <text evidence="3 11">Belongs to the KdsC family.</text>
</comment>
<dbReference type="Pfam" id="PF08282">
    <property type="entry name" value="Hydrolase_3"/>
    <property type="match status" value="1"/>
</dbReference>
<dbReference type="Gene3D" id="3.40.50.1000">
    <property type="entry name" value="HAD superfamily/HAD-like"/>
    <property type="match status" value="1"/>
</dbReference>
<evidence type="ECO:0000256" key="5">
    <source>
        <dbReference type="ARBA" id="ARBA00013066"/>
    </source>
</evidence>
<evidence type="ECO:0000256" key="9">
    <source>
        <dbReference type="ARBA" id="ARBA00022842"/>
    </source>
</evidence>
<evidence type="ECO:0000313" key="13">
    <source>
        <dbReference type="EMBL" id="ABS76775.1"/>
    </source>
</evidence>
<dbReference type="GO" id="GO:0046872">
    <property type="term" value="F:metal ion binding"/>
    <property type="evidence" value="ECO:0007669"/>
    <property type="project" value="UniProtKB-UniRule"/>
</dbReference>
<dbReference type="SFLD" id="SFLDG01136">
    <property type="entry name" value="C1.6:_Phosphoserine_Phosphatas"/>
    <property type="match status" value="1"/>
</dbReference>
<dbReference type="GO" id="GO:0019143">
    <property type="term" value="F:3-deoxy-manno-octulosonate-8-phosphatase activity"/>
    <property type="evidence" value="ECO:0007669"/>
    <property type="project" value="UniProtKB-UniRule"/>
</dbReference>
<evidence type="ECO:0000256" key="8">
    <source>
        <dbReference type="ARBA" id="ARBA00022801"/>
    </source>
</evidence>
<dbReference type="SFLD" id="SFLDG01138">
    <property type="entry name" value="C1.6.2:_Deoxy-d-mannose-octulo"/>
    <property type="match status" value="1"/>
</dbReference>
<keyword evidence="8 11" id="KW-0378">Hydrolase</keyword>
<evidence type="ECO:0000256" key="10">
    <source>
        <dbReference type="ARBA" id="ARBA00031051"/>
    </source>
</evidence>
<evidence type="ECO:0000256" key="12">
    <source>
        <dbReference type="PIRSR" id="PIRSR006118-2"/>
    </source>
</evidence>
<feature type="binding site" evidence="12">
    <location>
        <position position="113"/>
    </location>
    <ligand>
        <name>Mg(2+)</name>
        <dbReference type="ChEBI" id="CHEBI:18420"/>
    </ligand>
</feature>
<dbReference type="CDD" id="cd01630">
    <property type="entry name" value="HAD_KDO-like"/>
    <property type="match status" value="1"/>
</dbReference>
<dbReference type="InterPro" id="IPR036412">
    <property type="entry name" value="HAD-like_sf"/>
</dbReference>
<dbReference type="NCBIfam" id="NF007019">
    <property type="entry name" value="PRK09484.1"/>
    <property type="match status" value="1"/>
</dbReference>
<dbReference type="Proteomes" id="UP000008555">
    <property type="component" value="Chromosome"/>
</dbReference>
<dbReference type="SFLD" id="SFLDS00003">
    <property type="entry name" value="Haloacid_Dehalogenase"/>
    <property type="match status" value="1"/>
</dbReference>
<evidence type="ECO:0000256" key="4">
    <source>
        <dbReference type="ARBA" id="ARBA00011881"/>
    </source>
</evidence>
<proteinExistence type="inferred from homology"/>
<dbReference type="InterPro" id="IPR006549">
    <property type="entry name" value="HAD-SF_hydro_IIIA"/>
</dbReference>
<comment type="cofactor">
    <cofactor evidence="2 11 12">
        <name>Mg(2+)</name>
        <dbReference type="ChEBI" id="CHEBI:18420"/>
    </cofactor>
</comment>
<dbReference type="NCBIfam" id="TIGR01670">
    <property type="entry name" value="KdsC-phosphatas"/>
    <property type="match status" value="1"/>
</dbReference>
<feature type="binding site" evidence="12">
    <location>
        <position position="22"/>
    </location>
    <ligand>
        <name>substrate</name>
    </ligand>
</feature>
<organism evidence="13 14">
    <name type="scientific">Coxiella burnetii (strain Dugway 5J108-111)</name>
    <dbReference type="NCBI Taxonomy" id="434922"/>
    <lineage>
        <taxon>Bacteria</taxon>
        <taxon>Pseudomonadati</taxon>
        <taxon>Pseudomonadota</taxon>
        <taxon>Gammaproteobacteria</taxon>
        <taxon>Legionellales</taxon>
        <taxon>Coxiellaceae</taxon>
        <taxon>Coxiella</taxon>
    </lineage>
</organism>
<dbReference type="AlphaFoldDB" id="A9KDT6"/>
<evidence type="ECO:0000313" key="14">
    <source>
        <dbReference type="Proteomes" id="UP000008555"/>
    </source>
</evidence>
<feature type="binding site" evidence="12">
    <location>
        <position position="20"/>
    </location>
    <ligand>
        <name>Mg(2+)</name>
        <dbReference type="ChEBI" id="CHEBI:18420"/>
    </ligand>
</feature>
<keyword evidence="7 11" id="KW-0479">Metal-binding</keyword>
<comment type="function">
    <text evidence="11">Catalyzes the hydrolysis of 3-deoxy-D-manno-octulosonate 8-phosphate (KDO 8-P) to 3-deoxy-D-manno-octulosonate (KDO) and inorganic phosphate.</text>
</comment>
<dbReference type="InterPro" id="IPR050793">
    <property type="entry name" value="CMP-NeuNAc_synthase"/>
</dbReference>
<dbReference type="RefSeq" id="WP_011996723.1">
    <property type="nucleotide sequence ID" value="NC_009727.1"/>
</dbReference>
<dbReference type="KEGG" id="cbd:CBUD_0762"/>
<evidence type="ECO:0000256" key="11">
    <source>
        <dbReference type="PIRNR" id="PIRNR006118"/>
    </source>
</evidence>
<dbReference type="FunFam" id="3.40.50.1000:FF:000029">
    <property type="entry name" value="3-deoxy-D-manno-octulosonate 8-phosphate phosphatase KdsC"/>
    <property type="match status" value="1"/>
</dbReference>
<protein>
    <recommendedName>
        <fullName evidence="6 11">3-deoxy-D-manno-octulosonate 8-phosphate phosphatase KdsC</fullName>
        <ecNumber evidence="5 11">3.1.3.45</ecNumber>
    </recommendedName>
    <alternativeName>
        <fullName evidence="10 11">KDO 8-P phosphatase</fullName>
    </alternativeName>
</protein>